<evidence type="ECO:0008006" key="4">
    <source>
        <dbReference type="Google" id="ProtNLM"/>
    </source>
</evidence>
<organism evidence="2 3">
    <name type="scientific">Mytilus coruscus</name>
    <name type="common">Sea mussel</name>
    <dbReference type="NCBI Taxonomy" id="42192"/>
    <lineage>
        <taxon>Eukaryota</taxon>
        <taxon>Metazoa</taxon>
        <taxon>Spiralia</taxon>
        <taxon>Lophotrochozoa</taxon>
        <taxon>Mollusca</taxon>
        <taxon>Bivalvia</taxon>
        <taxon>Autobranchia</taxon>
        <taxon>Pteriomorphia</taxon>
        <taxon>Mytilida</taxon>
        <taxon>Mytiloidea</taxon>
        <taxon>Mytilidae</taxon>
        <taxon>Mytilinae</taxon>
        <taxon>Mytilus</taxon>
    </lineage>
</organism>
<evidence type="ECO:0000313" key="2">
    <source>
        <dbReference type="EMBL" id="CAC5404539.1"/>
    </source>
</evidence>
<keyword evidence="3" id="KW-1185">Reference proteome</keyword>
<evidence type="ECO:0000256" key="1">
    <source>
        <dbReference type="SAM" id="MobiDB-lite"/>
    </source>
</evidence>
<dbReference type="AlphaFoldDB" id="A0A6J8D9H0"/>
<protein>
    <recommendedName>
        <fullName evidence="4">DZIP3-like HEPN domain-containing protein</fullName>
    </recommendedName>
</protein>
<evidence type="ECO:0000313" key="3">
    <source>
        <dbReference type="Proteomes" id="UP000507470"/>
    </source>
</evidence>
<proteinExistence type="predicted"/>
<feature type="region of interest" description="Disordered" evidence="1">
    <location>
        <begin position="456"/>
        <end position="498"/>
    </location>
</feature>
<sequence length="498" mass="57206">MEGKQRLLQLLAFSTGPAIDVVQDYFEVKIIQQFRDFEQFLNDPQNKHQLFHKHYPKIPCCGCMPISIAAPYKRGCWGNQQFAKLYDEHGTVTAGHEKITRSQISQYCLCKVSAQKSVKVTDIDITLLNAIMQHCYPLHITSKISRWMKDIKEVRGDLNGAILMVRSILSKQNAVTDKISTHSKDLTEVKSGVTGVNTAVAGVDNKVGDVIHIVSDLQFMVGMILKQGEKHGVYDKAEKKTKLSIDVDASSLTWDEGKTARNLADEVQTDQNEGLIERVENRCIHLELKEKNVVYTVFSANDTLDGSDYDKKLQTEQRHRLLVKALTNEPDQHIASTNIDSAQLETHHINTDQILKLIKEYERLKVSEKQPKEIMEQIDEEMKSLKDTTKILITNTESLHDLLSEMENKLRCFEKQSEKVLEKKEKELKRLEDTHKVMKIEQESLKDQLSDIQRKFEISETESKESSEKKRKERKDTQDIIEAEKESLQDMLHKSNNK</sequence>
<reference evidence="2 3" key="1">
    <citation type="submission" date="2020-06" db="EMBL/GenBank/DDBJ databases">
        <authorList>
            <person name="Li R."/>
            <person name="Bekaert M."/>
        </authorList>
    </citation>
    <scope>NUCLEOTIDE SEQUENCE [LARGE SCALE GENOMIC DNA]</scope>
    <source>
        <strain evidence="3">wild</strain>
    </source>
</reference>
<accession>A0A6J8D9H0</accession>
<gene>
    <name evidence="2" type="ORF">MCOR_38318</name>
</gene>
<dbReference type="Proteomes" id="UP000507470">
    <property type="component" value="Unassembled WGS sequence"/>
</dbReference>
<dbReference type="EMBL" id="CACVKT020006969">
    <property type="protein sequence ID" value="CAC5404539.1"/>
    <property type="molecule type" value="Genomic_DNA"/>
</dbReference>
<name>A0A6J8D9H0_MYTCO</name>